<keyword evidence="8" id="KW-1015">Disulfide bond</keyword>
<evidence type="ECO:0000256" key="3">
    <source>
        <dbReference type="ARBA" id="ARBA00022692"/>
    </source>
</evidence>
<evidence type="ECO:0000256" key="10">
    <source>
        <dbReference type="SAM" id="Phobius"/>
    </source>
</evidence>
<dbReference type="InterPro" id="IPR038354">
    <property type="entry name" value="VKOR_sf"/>
</dbReference>
<keyword evidence="6" id="KW-0560">Oxidoreductase</keyword>
<protein>
    <submittedName>
        <fullName evidence="12">Vitamin K epoxide reductase family protein</fullName>
    </submittedName>
</protein>
<feature type="transmembrane region" description="Helical" evidence="10">
    <location>
        <begin position="93"/>
        <end position="111"/>
    </location>
</feature>
<evidence type="ECO:0000256" key="8">
    <source>
        <dbReference type="ARBA" id="ARBA00023157"/>
    </source>
</evidence>
<reference evidence="12 13" key="1">
    <citation type="submission" date="2024-01" db="EMBL/GenBank/DDBJ databases">
        <title>Characterization of antibiotic resistant novel bacterial strains and their environmental applications.</title>
        <authorList>
            <person name="Manzoor S."/>
            <person name="Abbas S."/>
            <person name="Arshad M."/>
            <person name="Ahmed I."/>
        </authorList>
    </citation>
    <scope>NUCLEOTIDE SEQUENCE [LARGE SCALE GENOMIC DNA]</scope>
    <source>
        <strain evidence="12 13">NCCP-602</strain>
    </source>
</reference>
<dbReference type="EMBL" id="BAAAAF010000002">
    <property type="protein sequence ID" value="GAA0034848.1"/>
    <property type="molecule type" value="Genomic_DNA"/>
</dbReference>
<evidence type="ECO:0000256" key="9">
    <source>
        <dbReference type="ARBA" id="ARBA00023284"/>
    </source>
</evidence>
<feature type="transmembrane region" description="Helical" evidence="10">
    <location>
        <begin position="153"/>
        <end position="173"/>
    </location>
</feature>
<feature type="domain" description="Vitamin K epoxide reductase" evidence="11">
    <location>
        <begin position="29"/>
        <end position="170"/>
    </location>
</feature>
<dbReference type="Gene3D" id="1.20.1440.130">
    <property type="entry name" value="VKOR domain"/>
    <property type="match status" value="1"/>
</dbReference>
<accession>A0ABP3C5C4</accession>
<evidence type="ECO:0000256" key="5">
    <source>
        <dbReference type="ARBA" id="ARBA00022989"/>
    </source>
</evidence>
<evidence type="ECO:0000256" key="1">
    <source>
        <dbReference type="ARBA" id="ARBA00004141"/>
    </source>
</evidence>
<sequence>MNTAPAPAEETFDDDFATGTPIRSWVLRPTALGIFLIVGSVVGFLAAFALSVEKYWKLENPDVSLSCDLNPFFSCGSVMEYPQSQLFGFPNQLLGVAAFIFPLLLGVLLVAKARIPGWVMVGLNIGLALGVTLVMFLFYTSIYVIGVGCPWCMVVWAMTIPMFCAVTAHNALAGNFGSGIRDNAVVRVLARENIAISVVWLLIIAFCIVIQFWNFFSTLF</sequence>
<evidence type="ECO:0000313" key="13">
    <source>
        <dbReference type="Proteomes" id="UP001498238"/>
    </source>
</evidence>
<feature type="transmembrane region" description="Helical" evidence="10">
    <location>
        <begin position="194"/>
        <end position="216"/>
    </location>
</feature>
<keyword evidence="9" id="KW-0676">Redox-active center</keyword>
<comment type="similarity">
    <text evidence="2">Belongs to the VKOR family.</text>
</comment>
<dbReference type="CDD" id="cd12922">
    <property type="entry name" value="VKOR_5"/>
    <property type="match status" value="1"/>
</dbReference>
<keyword evidence="3 10" id="KW-0812">Transmembrane</keyword>
<evidence type="ECO:0000256" key="6">
    <source>
        <dbReference type="ARBA" id="ARBA00023002"/>
    </source>
</evidence>
<comment type="caution">
    <text evidence="12">The sequence shown here is derived from an EMBL/GenBank/DDBJ whole genome shotgun (WGS) entry which is preliminary data.</text>
</comment>
<dbReference type="InterPro" id="IPR012932">
    <property type="entry name" value="VKOR"/>
</dbReference>
<keyword evidence="13" id="KW-1185">Reference proteome</keyword>
<keyword evidence="7 10" id="KW-0472">Membrane</keyword>
<evidence type="ECO:0000313" key="12">
    <source>
        <dbReference type="EMBL" id="GAA0034848.1"/>
    </source>
</evidence>
<dbReference type="Proteomes" id="UP001498238">
    <property type="component" value="Unassembled WGS sequence"/>
</dbReference>
<proteinExistence type="inferred from homology"/>
<keyword evidence="4" id="KW-0874">Quinone</keyword>
<keyword evidence="5 10" id="KW-1133">Transmembrane helix</keyword>
<dbReference type="InterPro" id="IPR041714">
    <property type="entry name" value="VKOR_Actinobacteria"/>
</dbReference>
<name>A0ABP3C5C4_9MICO</name>
<gene>
    <name evidence="12" type="ORF">NCCP602_08090</name>
</gene>
<feature type="transmembrane region" description="Helical" evidence="10">
    <location>
        <begin position="31"/>
        <end position="52"/>
    </location>
</feature>
<dbReference type="Pfam" id="PF07884">
    <property type="entry name" value="VKOR"/>
    <property type="match status" value="1"/>
</dbReference>
<evidence type="ECO:0000256" key="7">
    <source>
        <dbReference type="ARBA" id="ARBA00023136"/>
    </source>
</evidence>
<evidence type="ECO:0000259" key="11">
    <source>
        <dbReference type="SMART" id="SM00756"/>
    </source>
</evidence>
<feature type="transmembrane region" description="Helical" evidence="10">
    <location>
        <begin position="123"/>
        <end position="147"/>
    </location>
</feature>
<comment type="subcellular location">
    <subcellularLocation>
        <location evidence="1">Membrane</location>
        <topology evidence="1">Multi-pass membrane protein</topology>
    </subcellularLocation>
</comment>
<evidence type="ECO:0000256" key="4">
    <source>
        <dbReference type="ARBA" id="ARBA00022719"/>
    </source>
</evidence>
<dbReference type="RefSeq" id="WP_339391814.1">
    <property type="nucleotide sequence ID" value="NZ_BAAAAF010000002.1"/>
</dbReference>
<organism evidence="12 13">
    <name type="scientific">Brevibacterium metallidurans</name>
    <dbReference type="NCBI Taxonomy" id="1482676"/>
    <lineage>
        <taxon>Bacteria</taxon>
        <taxon>Bacillati</taxon>
        <taxon>Actinomycetota</taxon>
        <taxon>Actinomycetes</taxon>
        <taxon>Micrococcales</taxon>
        <taxon>Brevibacteriaceae</taxon>
        <taxon>Brevibacterium</taxon>
    </lineage>
</organism>
<dbReference type="SMART" id="SM00756">
    <property type="entry name" value="VKc"/>
    <property type="match status" value="1"/>
</dbReference>
<evidence type="ECO:0000256" key="2">
    <source>
        <dbReference type="ARBA" id="ARBA00006214"/>
    </source>
</evidence>